<feature type="region of interest" description="Disordered" evidence="1">
    <location>
        <begin position="1"/>
        <end position="32"/>
    </location>
</feature>
<keyword evidence="3" id="KW-1185">Reference proteome</keyword>
<evidence type="ECO:0000256" key="1">
    <source>
        <dbReference type="SAM" id="MobiDB-lite"/>
    </source>
</evidence>
<proteinExistence type="predicted"/>
<dbReference type="EMBL" id="MZ130488">
    <property type="protein sequence ID" value="QWM90379.1"/>
    <property type="molecule type" value="Genomic_DNA"/>
</dbReference>
<organism evidence="2 3">
    <name type="scientific">uncultured phage cr17_1</name>
    <dbReference type="NCBI Taxonomy" id="2986404"/>
    <lineage>
        <taxon>Viruses</taxon>
        <taxon>Duplodnaviria</taxon>
        <taxon>Heunggongvirae</taxon>
        <taxon>Uroviricota</taxon>
        <taxon>Caudoviricetes</taxon>
        <taxon>Crassvirales</taxon>
        <taxon>Intestiviridae</taxon>
        <taxon>Crudevirinae</taxon>
        <taxon>Endlipuvirus</taxon>
        <taxon>Endlipuvirus intestinihominis</taxon>
    </lineage>
</organism>
<sequence length="32" mass="3119">MAGKGKPLKGVGTAGPYSGDIKKGGKSGSKKK</sequence>
<name>A0AAE7RVV2_9CAUD</name>
<gene>
    <name evidence="2" type="primary">gp_25642</name>
</gene>
<reference evidence="2 3" key="1">
    <citation type="submission" date="2021-04" db="EMBL/GenBank/DDBJ databases">
        <authorList>
            <person name="Shkoporov A.N."/>
            <person name="Stockdale S.R."/>
            <person name="Guerin E."/>
            <person name="Ross R.P."/>
            <person name="Hill C."/>
        </authorList>
    </citation>
    <scope>NUCLEOTIDE SEQUENCE [LARGE SCALE GENOMIC DNA]</scope>
    <source>
        <strain evidence="3">cr17_1</strain>
    </source>
</reference>
<accession>A0AAE7RVV2</accession>
<evidence type="ECO:0000313" key="3">
    <source>
        <dbReference type="Proteomes" id="UP000827442"/>
    </source>
</evidence>
<dbReference type="Proteomes" id="UP000827442">
    <property type="component" value="Segment"/>
</dbReference>
<dbReference type="RefSeq" id="YP_010359951.1">
    <property type="nucleotide sequence ID" value="NC_062778.1"/>
</dbReference>
<protein>
    <submittedName>
        <fullName evidence="2">Uncharacterized protein</fullName>
    </submittedName>
</protein>
<evidence type="ECO:0000313" key="2">
    <source>
        <dbReference type="EMBL" id="QWM90379.1"/>
    </source>
</evidence>
<dbReference type="GeneID" id="75691662"/>
<dbReference type="KEGG" id="vg:75691662"/>